<dbReference type="RefSeq" id="WP_332082977.1">
    <property type="nucleotide sequence ID" value="NZ_JAZHYN010000068.1"/>
</dbReference>
<dbReference type="Proteomes" id="UP001350748">
    <property type="component" value="Unassembled WGS sequence"/>
</dbReference>
<evidence type="ECO:0008006" key="4">
    <source>
        <dbReference type="Google" id="ProtNLM"/>
    </source>
</evidence>
<reference evidence="2 3" key="1">
    <citation type="submission" date="2024-02" db="EMBL/GenBank/DDBJ databases">
        <authorList>
            <person name="Grouzdev D."/>
        </authorList>
    </citation>
    <scope>NUCLEOTIDE SEQUENCE [LARGE SCALE GENOMIC DNA]</scope>
    <source>
        <strain evidence="2 3">9N</strain>
    </source>
</reference>
<protein>
    <recommendedName>
        <fullName evidence="4">ABC transporter permease</fullName>
    </recommendedName>
</protein>
<feature type="region of interest" description="Disordered" evidence="1">
    <location>
        <begin position="42"/>
        <end position="73"/>
    </location>
</feature>
<gene>
    <name evidence="2" type="ORF">V3H18_15535</name>
</gene>
<dbReference type="EMBL" id="JAZHYN010000068">
    <property type="protein sequence ID" value="MEF3367946.1"/>
    <property type="molecule type" value="Genomic_DNA"/>
</dbReference>
<evidence type="ECO:0000313" key="3">
    <source>
        <dbReference type="Proteomes" id="UP001350748"/>
    </source>
</evidence>
<proteinExistence type="predicted"/>
<accession>A0ABU7XN58</accession>
<keyword evidence="3" id="KW-1185">Reference proteome</keyword>
<name>A0ABU7XN58_9HYPH</name>
<sequence length="73" mass="7647">MPSQTALAALLVLGAVAYALGRALLARLGAGGAATEKARRLEADERAARTQGQVMAQRRSAQDVADDLDHGRF</sequence>
<organism evidence="2 3">
    <name type="scientific">Methylocystis borbori</name>
    <dbReference type="NCBI Taxonomy" id="3118750"/>
    <lineage>
        <taxon>Bacteria</taxon>
        <taxon>Pseudomonadati</taxon>
        <taxon>Pseudomonadota</taxon>
        <taxon>Alphaproteobacteria</taxon>
        <taxon>Hyphomicrobiales</taxon>
        <taxon>Methylocystaceae</taxon>
        <taxon>Methylocystis</taxon>
    </lineage>
</organism>
<comment type="caution">
    <text evidence="2">The sequence shown here is derived from an EMBL/GenBank/DDBJ whole genome shotgun (WGS) entry which is preliminary data.</text>
</comment>
<evidence type="ECO:0000256" key="1">
    <source>
        <dbReference type="SAM" id="MobiDB-lite"/>
    </source>
</evidence>
<evidence type="ECO:0000313" key="2">
    <source>
        <dbReference type="EMBL" id="MEF3367946.1"/>
    </source>
</evidence>